<evidence type="ECO:0000256" key="3">
    <source>
        <dbReference type="SAM" id="SignalP"/>
    </source>
</evidence>
<keyword evidence="5" id="KW-1185">Reference proteome</keyword>
<dbReference type="InterPro" id="IPR005632">
    <property type="entry name" value="Chaperone_Skp"/>
</dbReference>
<dbReference type="PANTHER" id="PTHR35089:SF1">
    <property type="entry name" value="CHAPERONE PROTEIN SKP"/>
    <property type="match status" value="1"/>
</dbReference>
<evidence type="ECO:0000256" key="1">
    <source>
        <dbReference type="ARBA" id="ARBA00022729"/>
    </source>
</evidence>
<protein>
    <submittedName>
        <fullName evidence="4">Outer membrane protein chaperone</fullName>
    </submittedName>
</protein>
<evidence type="ECO:0000313" key="4">
    <source>
        <dbReference type="EMBL" id="GHD76689.1"/>
    </source>
</evidence>
<accession>A0ABQ3HBF8</accession>
<dbReference type="PIRSF" id="PIRSF002094">
    <property type="entry name" value="OMP26_Skp"/>
    <property type="match status" value="1"/>
</dbReference>
<dbReference type="Proteomes" id="UP000662678">
    <property type="component" value="Unassembled WGS sequence"/>
</dbReference>
<comment type="caution">
    <text evidence="4">The sequence shown here is derived from an EMBL/GenBank/DDBJ whole genome shotgun (WGS) entry which is preliminary data.</text>
</comment>
<reference evidence="5" key="1">
    <citation type="journal article" date="2019" name="Int. J. Syst. Evol. Microbiol.">
        <title>The Global Catalogue of Microorganisms (GCM) 10K type strain sequencing project: providing services to taxonomists for standard genome sequencing and annotation.</title>
        <authorList>
            <consortium name="The Broad Institute Genomics Platform"/>
            <consortium name="The Broad Institute Genome Sequencing Center for Infectious Disease"/>
            <person name="Wu L."/>
            <person name="Ma J."/>
        </authorList>
    </citation>
    <scope>NUCLEOTIDE SEQUENCE [LARGE SCALE GENOMIC DNA]</scope>
    <source>
        <strain evidence="5">KCTC 23713</strain>
    </source>
</reference>
<evidence type="ECO:0000313" key="5">
    <source>
        <dbReference type="Proteomes" id="UP000662678"/>
    </source>
</evidence>
<dbReference type="Gene3D" id="3.30.910.20">
    <property type="entry name" value="Skp domain"/>
    <property type="match status" value="1"/>
</dbReference>
<organism evidence="4 5">
    <name type="scientific">Vogesella fluminis</name>
    <dbReference type="NCBI Taxonomy" id="1069161"/>
    <lineage>
        <taxon>Bacteria</taxon>
        <taxon>Pseudomonadati</taxon>
        <taxon>Pseudomonadota</taxon>
        <taxon>Betaproteobacteria</taxon>
        <taxon>Neisseriales</taxon>
        <taxon>Chromobacteriaceae</taxon>
        <taxon>Vogesella</taxon>
    </lineage>
</organism>
<comment type="similarity">
    <text evidence="2">Belongs to the skp family.</text>
</comment>
<feature type="chain" id="PRO_5046849736" evidence="3">
    <location>
        <begin position="24"/>
        <end position="164"/>
    </location>
</feature>
<dbReference type="InterPro" id="IPR024930">
    <property type="entry name" value="Skp_dom_sf"/>
</dbReference>
<keyword evidence="1 3" id="KW-0732">Signal</keyword>
<dbReference type="SUPFAM" id="SSF111384">
    <property type="entry name" value="OmpH-like"/>
    <property type="match status" value="1"/>
</dbReference>
<dbReference type="PANTHER" id="PTHR35089">
    <property type="entry name" value="CHAPERONE PROTEIN SKP"/>
    <property type="match status" value="1"/>
</dbReference>
<proteinExistence type="inferred from homology"/>
<feature type="signal peptide" evidence="3">
    <location>
        <begin position="1"/>
        <end position="23"/>
    </location>
</feature>
<dbReference type="SMART" id="SM00935">
    <property type="entry name" value="OmpH"/>
    <property type="match status" value="1"/>
</dbReference>
<gene>
    <name evidence="4" type="ORF">GCM10011419_16420</name>
</gene>
<dbReference type="EMBL" id="BMYP01000017">
    <property type="protein sequence ID" value="GHD76689.1"/>
    <property type="molecule type" value="Genomic_DNA"/>
</dbReference>
<evidence type="ECO:0000256" key="2">
    <source>
        <dbReference type="PIRNR" id="PIRNR002094"/>
    </source>
</evidence>
<sequence>MARMMLKAVLCSVGLMLAVPASAADFKMGYVNTERVYREAAPAVNAQKKLEKEFAVREADLKRLAARGKELEAGIARNKVPEAERKAMERDLAATEREYAAKMRDFRDDLNQRRNEEFASVQERANRIIKTIADREQYDVILQDVVYVSPRHDITGKVLKELEK</sequence>
<name>A0ABQ3HBF8_9NEIS</name>
<dbReference type="Pfam" id="PF03938">
    <property type="entry name" value="OmpH"/>
    <property type="match status" value="1"/>
</dbReference>